<dbReference type="EMBL" id="JACGWU010000001">
    <property type="protein sequence ID" value="MBA8828579.1"/>
    <property type="molecule type" value="Genomic_DNA"/>
</dbReference>
<evidence type="ECO:0000313" key="2">
    <source>
        <dbReference type="EMBL" id="MBA8828579.1"/>
    </source>
</evidence>
<sequence>MILSIVGPTAVGIIAGLVLWQNNVFTLVMAILIGVLIGVLLGLIVLGRRAERAAYSQIEGQPGAVGAVIKSALRRGWLSTEQPVAINPKTQDAVYRAVGRGGVVLIAEGPTSRTQRLAEDERRKTAKVVPNVPITVISVGPDHDSVRLHKLGGRMARVKAVLTKSEVTVVNNRLQSLGANIPIPKGIDPFKARPSRGR</sequence>
<dbReference type="InterPro" id="IPR025445">
    <property type="entry name" value="DUF4191"/>
</dbReference>
<name>A0A7W3JSR8_9MICO</name>
<evidence type="ECO:0000256" key="1">
    <source>
        <dbReference type="SAM" id="Phobius"/>
    </source>
</evidence>
<keyword evidence="1" id="KW-0472">Membrane</keyword>
<dbReference type="Proteomes" id="UP000524237">
    <property type="component" value="Unassembled WGS sequence"/>
</dbReference>
<evidence type="ECO:0000313" key="3">
    <source>
        <dbReference type="Proteomes" id="UP000524237"/>
    </source>
</evidence>
<accession>A0A7W3JSR8</accession>
<evidence type="ECO:0008006" key="4">
    <source>
        <dbReference type="Google" id="ProtNLM"/>
    </source>
</evidence>
<dbReference type="Pfam" id="PF13829">
    <property type="entry name" value="DUF4191"/>
    <property type="match status" value="1"/>
</dbReference>
<reference evidence="2 3" key="1">
    <citation type="submission" date="2020-07" db="EMBL/GenBank/DDBJ databases">
        <title>Sequencing the genomes of 1000 actinobacteria strains.</title>
        <authorList>
            <person name="Klenk H.-P."/>
        </authorList>
    </citation>
    <scope>NUCLEOTIDE SEQUENCE [LARGE SCALE GENOMIC DNA]</scope>
    <source>
        <strain evidence="2 3">DSM 23737</strain>
    </source>
</reference>
<keyword evidence="3" id="KW-1185">Reference proteome</keyword>
<proteinExistence type="predicted"/>
<organism evidence="2 3">
    <name type="scientific">Alpinimonas psychrophila</name>
    <dbReference type="NCBI Taxonomy" id="748908"/>
    <lineage>
        <taxon>Bacteria</taxon>
        <taxon>Bacillati</taxon>
        <taxon>Actinomycetota</taxon>
        <taxon>Actinomycetes</taxon>
        <taxon>Micrococcales</taxon>
        <taxon>Microbacteriaceae</taxon>
        <taxon>Alpinimonas</taxon>
    </lineage>
</organism>
<dbReference type="AlphaFoldDB" id="A0A7W3JSR8"/>
<feature type="transmembrane region" description="Helical" evidence="1">
    <location>
        <begin position="24"/>
        <end position="46"/>
    </location>
</feature>
<keyword evidence="1" id="KW-1133">Transmembrane helix</keyword>
<gene>
    <name evidence="2" type="ORF">FB555_000650</name>
</gene>
<protein>
    <recommendedName>
        <fullName evidence="4">DUF4191 domain-containing protein</fullName>
    </recommendedName>
</protein>
<comment type="caution">
    <text evidence="2">The sequence shown here is derived from an EMBL/GenBank/DDBJ whole genome shotgun (WGS) entry which is preliminary data.</text>
</comment>
<keyword evidence="1" id="KW-0812">Transmembrane</keyword>